<name>A0A8S5MV24_9CAUD</name>
<protein>
    <submittedName>
        <fullName evidence="1">Uncharacterized protein</fullName>
    </submittedName>
</protein>
<dbReference type="InterPro" id="IPR046557">
    <property type="entry name" value="DUF6711"/>
</dbReference>
<dbReference type="EMBL" id="BK014993">
    <property type="protein sequence ID" value="DAD86060.1"/>
    <property type="molecule type" value="Genomic_DNA"/>
</dbReference>
<sequence length="150" mass="16750">MVAELFRHQPTRYLIDMAYNGTVIKFGNGLVVGNGGGVIPPSTYKVSTGDVDLDSKRSTAGYLTRNRIRGGKTTAYTVEVSWDRISWDELVKLIAAGEDDSFSLQFLDPKSKGGFATKTMYRDANMEYTMINIDGEDEAFWTTTMTFVEF</sequence>
<organism evidence="1">
    <name type="scientific">Siphoviridae sp. ctoSr5</name>
    <dbReference type="NCBI Taxonomy" id="2826460"/>
    <lineage>
        <taxon>Viruses</taxon>
        <taxon>Duplodnaviria</taxon>
        <taxon>Heunggongvirae</taxon>
        <taxon>Uroviricota</taxon>
        <taxon>Caudoviricetes</taxon>
    </lineage>
</organism>
<reference evidence="1" key="1">
    <citation type="journal article" date="2021" name="Proc. Natl. Acad. Sci. U.S.A.">
        <title>A Catalog of Tens of Thousands of Viruses from Human Metagenomes Reveals Hidden Associations with Chronic Diseases.</title>
        <authorList>
            <person name="Tisza M.J."/>
            <person name="Buck C.B."/>
        </authorList>
    </citation>
    <scope>NUCLEOTIDE SEQUENCE</scope>
    <source>
        <strain evidence="1">CtoSr5</strain>
    </source>
</reference>
<dbReference type="Pfam" id="PF20458">
    <property type="entry name" value="DUF6711"/>
    <property type="match status" value="1"/>
</dbReference>
<accession>A0A8S5MV24</accession>
<proteinExistence type="predicted"/>
<evidence type="ECO:0000313" key="1">
    <source>
        <dbReference type="EMBL" id="DAD86060.1"/>
    </source>
</evidence>